<comment type="caution">
    <text evidence="1">The sequence shown here is derived from an EMBL/GenBank/DDBJ whole genome shotgun (WGS) entry which is preliminary data.</text>
</comment>
<keyword evidence="2" id="KW-1185">Reference proteome</keyword>
<organism evidence="1 2">
    <name type="scientific">Bacillus songklensis</name>
    <dbReference type="NCBI Taxonomy" id="1069116"/>
    <lineage>
        <taxon>Bacteria</taxon>
        <taxon>Bacillati</taxon>
        <taxon>Bacillota</taxon>
        <taxon>Bacilli</taxon>
        <taxon>Bacillales</taxon>
        <taxon>Bacillaceae</taxon>
        <taxon>Bacillus</taxon>
    </lineage>
</organism>
<name>A0ABV8B635_9BACI</name>
<reference evidence="2" key="1">
    <citation type="journal article" date="2019" name="Int. J. Syst. Evol. Microbiol.">
        <title>The Global Catalogue of Microorganisms (GCM) 10K type strain sequencing project: providing services to taxonomists for standard genome sequencing and annotation.</title>
        <authorList>
            <consortium name="The Broad Institute Genomics Platform"/>
            <consortium name="The Broad Institute Genome Sequencing Center for Infectious Disease"/>
            <person name="Wu L."/>
            <person name="Ma J."/>
        </authorList>
    </citation>
    <scope>NUCLEOTIDE SEQUENCE [LARGE SCALE GENOMIC DNA]</scope>
    <source>
        <strain evidence="2">CCUG 61889</strain>
    </source>
</reference>
<protein>
    <submittedName>
        <fullName evidence="1">Uncharacterized protein</fullName>
    </submittedName>
</protein>
<dbReference type="EMBL" id="JBHRZT010000072">
    <property type="protein sequence ID" value="MFC3885761.1"/>
    <property type="molecule type" value="Genomic_DNA"/>
</dbReference>
<dbReference type="Gene3D" id="1.20.1260.10">
    <property type="match status" value="1"/>
</dbReference>
<dbReference type="InterPro" id="IPR012347">
    <property type="entry name" value="Ferritin-like"/>
</dbReference>
<gene>
    <name evidence="1" type="ORF">ACFOU2_20705</name>
</gene>
<evidence type="ECO:0000313" key="1">
    <source>
        <dbReference type="EMBL" id="MFC3885761.1"/>
    </source>
</evidence>
<dbReference type="Proteomes" id="UP001595752">
    <property type="component" value="Unassembled WGS sequence"/>
</dbReference>
<accession>A0ABV8B635</accession>
<evidence type="ECO:0000313" key="2">
    <source>
        <dbReference type="Proteomes" id="UP001595752"/>
    </source>
</evidence>
<dbReference type="RefSeq" id="WP_377918153.1">
    <property type="nucleotide sequence ID" value="NZ_JBHRZT010000072.1"/>
</dbReference>
<sequence length="75" mass="8474">MPPIPNLDNKVFETARKFEEVGINPKLYTWNFEGQYKDIALMWKGANPTEGQPPEAVEGTPYPIIIKGLKLSLEV</sequence>
<proteinExistence type="predicted"/>